<organism evidence="2 3">
    <name type="scientific">Crassostrea virginica</name>
    <name type="common">Eastern oyster</name>
    <dbReference type="NCBI Taxonomy" id="6565"/>
    <lineage>
        <taxon>Eukaryota</taxon>
        <taxon>Metazoa</taxon>
        <taxon>Spiralia</taxon>
        <taxon>Lophotrochozoa</taxon>
        <taxon>Mollusca</taxon>
        <taxon>Bivalvia</taxon>
        <taxon>Autobranchia</taxon>
        <taxon>Pteriomorphia</taxon>
        <taxon>Ostreida</taxon>
        <taxon>Ostreoidea</taxon>
        <taxon>Ostreidae</taxon>
        <taxon>Crassostrea</taxon>
    </lineage>
</organism>
<reference evidence="3" key="1">
    <citation type="submission" date="2025-08" db="UniProtKB">
        <authorList>
            <consortium name="RefSeq"/>
        </authorList>
    </citation>
    <scope>IDENTIFICATION</scope>
    <source>
        <tissue evidence="3">Whole sample</tissue>
    </source>
</reference>
<dbReference type="Proteomes" id="UP000694844">
    <property type="component" value="Chromosome 7"/>
</dbReference>
<dbReference type="RefSeq" id="XP_022290728.1">
    <property type="nucleotide sequence ID" value="XM_022435020.1"/>
</dbReference>
<dbReference type="KEGG" id="cvn:111102349"/>
<accession>A0A8B8AJI4</accession>
<feature type="compositionally biased region" description="Basic and acidic residues" evidence="1">
    <location>
        <begin position="30"/>
        <end position="73"/>
    </location>
</feature>
<proteinExistence type="predicted"/>
<evidence type="ECO:0000313" key="3">
    <source>
        <dbReference type="RefSeq" id="XP_022290728.1"/>
    </source>
</evidence>
<evidence type="ECO:0000313" key="2">
    <source>
        <dbReference type="Proteomes" id="UP000694844"/>
    </source>
</evidence>
<gene>
    <name evidence="3" type="primary">LOC111102349</name>
</gene>
<sequence length="141" mass="16468">MDEKNTHDKKYHKQHIRRLAARKMAILAKRKSDTCSTLDKKDEHDDESTRNDDETTRSDDKTRSDDETTKSDDEITFALQEHKHFLIDSSFNKHYDQRFFHNDRRAFLGRGREEDLPITTTARPKLNNPAPPPPPPPPSNT</sequence>
<dbReference type="GeneID" id="111102349"/>
<name>A0A8B8AJI4_CRAVI</name>
<keyword evidence="2" id="KW-1185">Reference proteome</keyword>
<protein>
    <submittedName>
        <fullName evidence="3">Uncharacterized protein LOC111102349 isoform X1</fullName>
    </submittedName>
</protein>
<feature type="compositionally biased region" description="Pro residues" evidence="1">
    <location>
        <begin position="129"/>
        <end position="141"/>
    </location>
</feature>
<feature type="region of interest" description="Disordered" evidence="1">
    <location>
        <begin position="30"/>
        <end position="74"/>
    </location>
</feature>
<feature type="region of interest" description="Disordered" evidence="1">
    <location>
        <begin position="107"/>
        <end position="141"/>
    </location>
</feature>
<evidence type="ECO:0000256" key="1">
    <source>
        <dbReference type="SAM" id="MobiDB-lite"/>
    </source>
</evidence>
<dbReference type="AlphaFoldDB" id="A0A8B8AJI4"/>